<dbReference type="SUPFAM" id="SSF48403">
    <property type="entry name" value="Ankyrin repeat"/>
    <property type="match status" value="1"/>
</dbReference>
<dbReference type="SMART" id="SM00726">
    <property type="entry name" value="UIM"/>
    <property type="match status" value="4"/>
</dbReference>
<dbReference type="GO" id="GO:0005770">
    <property type="term" value="C:late endosome"/>
    <property type="evidence" value="ECO:0007669"/>
    <property type="project" value="UniProtKB-SubCell"/>
</dbReference>
<comment type="subcellular location">
    <subcellularLocation>
        <location evidence="1">Cell membrane</location>
    </subcellularLocation>
    <subcellularLocation>
        <location evidence="2">Late endosome</location>
    </subcellularLocation>
</comment>
<dbReference type="InterPro" id="IPR003903">
    <property type="entry name" value="UIM_dom"/>
</dbReference>
<evidence type="ECO:0000256" key="4">
    <source>
        <dbReference type="ARBA" id="ARBA00022737"/>
    </source>
</evidence>
<dbReference type="InterPro" id="IPR036770">
    <property type="entry name" value="Ankyrin_rpt-contain_sf"/>
</dbReference>
<dbReference type="InterPro" id="IPR002110">
    <property type="entry name" value="Ankyrin_rpt"/>
</dbReference>
<comment type="caution">
    <text evidence="10">The sequence shown here is derived from an EMBL/GenBank/DDBJ whole genome shotgun (WGS) entry which is preliminary data.</text>
</comment>
<accession>A0A226N3K4</accession>
<gene>
    <name evidence="10" type="ORF">ASZ78_015355</name>
</gene>
<protein>
    <recommendedName>
        <fullName evidence="9">Ankyrin repeat domain-containing protein</fullName>
    </recommendedName>
</protein>
<keyword evidence="7" id="KW-0040">ANK repeat</keyword>
<evidence type="ECO:0000259" key="9">
    <source>
        <dbReference type="Pfam" id="PF11904"/>
    </source>
</evidence>
<evidence type="ECO:0000313" key="10">
    <source>
        <dbReference type="EMBL" id="OXB62173.1"/>
    </source>
</evidence>
<feature type="domain" description="Ankyrin repeat" evidence="9">
    <location>
        <begin position="213"/>
        <end position="527"/>
    </location>
</feature>
<dbReference type="OrthoDB" id="1585644at2759"/>
<reference evidence="10 11" key="1">
    <citation type="submission" date="2016-07" db="EMBL/GenBank/DDBJ databases">
        <title>Disparate Historic Effective Population Sizes Predicted by Modern Levels of Genome Diversity for the Scaled Quail (Callipepla squamata) and the Northern Bobwhite (Colinus virginianus): Inferences from First and Second Generation Draft Genome Assemblies for Sympatric New World Quail.</title>
        <authorList>
            <person name="Oldeschulte D.L."/>
            <person name="Halley Y.A."/>
            <person name="Bhattarai E.K."/>
            <person name="Brashear W.A."/>
            <person name="Hill J."/>
            <person name="Metz R.P."/>
            <person name="Johnson C.D."/>
            <person name="Rollins D."/>
            <person name="Peterson M.J."/>
            <person name="Bickhart D.M."/>
            <person name="Decker J.E."/>
            <person name="Seabury C.M."/>
        </authorList>
    </citation>
    <scope>NUCLEOTIDE SEQUENCE [LARGE SCALE GENOMIC DNA]</scope>
    <source>
        <strain evidence="10 11">Texas</strain>
        <tissue evidence="10">Leg muscle</tissue>
    </source>
</reference>
<evidence type="ECO:0000256" key="5">
    <source>
        <dbReference type="ARBA" id="ARBA00023136"/>
    </source>
</evidence>
<dbReference type="SMART" id="SM00248">
    <property type="entry name" value="ANK"/>
    <property type="match status" value="2"/>
</dbReference>
<feature type="region of interest" description="Disordered" evidence="8">
    <location>
        <begin position="615"/>
        <end position="634"/>
    </location>
</feature>
<keyword evidence="5" id="KW-0472">Membrane</keyword>
<proteinExistence type="predicted"/>
<dbReference type="PANTHER" id="PTHR12447:SF4">
    <property type="entry name" value="ANKYRIN REPEAT DOMAIN-CONTAINING PROTEIN 13A"/>
    <property type="match status" value="1"/>
</dbReference>
<dbReference type="PROSITE" id="PS50330">
    <property type="entry name" value="UIM"/>
    <property type="match status" value="2"/>
</dbReference>
<dbReference type="AlphaFoldDB" id="A0A226N3K4"/>
<organism evidence="10 11">
    <name type="scientific">Callipepla squamata</name>
    <name type="common">Scaled quail</name>
    <dbReference type="NCBI Taxonomy" id="9009"/>
    <lineage>
        <taxon>Eukaryota</taxon>
        <taxon>Metazoa</taxon>
        <taxon>Chordata</taxon>
        <taxon>Craniata</taxon>
        <taxon>Vertebrata</taxon>
        <taxon>Euteleostomi</taxon>
        <taxon>Archelosauria</taxon>
        <taxon>Archosauria</taxon>
        <taxon>Dinosauria</taxon>
        <taxon>Saurischia</taxon>
        <taxon>Theropoda</taxon>
        <taxon>Coelurosauria</taxon>
        <taxon>Aves</taxon>
        <taxon>Neognathae</taxon>
        <taxon>Galloanserae</taxon>
        <taxon>Galliformes</taxon>
        <taxon>Odontophoridae</taxon>
        <taxon>Callipepla</taxon>
    </lineage>
</organism>
<evidence type="ECO:0000256" key="7">
    <source>
        <dbReference type="PROSITE-ProRule" id="PRU00023"/>
    </source>
</evidence>
<evidence type="ECO:0000256" key="1">
    <source>
        <dbReference type="ARBA" id="ARBA00004236"/>
    </source>
</evidence>
<keyword evidence="4" id="KW-0677">Repeat</keyword>
<evidence type="ECO:0000313" key="11">
    <source>
        <dbReference type="Proteomes" id="UP000198323"/>
    </source>
</evidence>
<dbReference type="InterPro" id="IPR021832">
    <property type="entry name" value="ANKRD13"/>
</dbReference>
<dbReference type="Proteomes" id="UP000198323">
    <property type="component" value="Unassembled WGS sequence"/>
</dbReference>
<evidence type="ECO:0000256" key="3">
    <source>
        <dbReference type="ARBA" id="ARBA00022475"/>
    </source>
</evidence>
<feature type="compositionally biased region" description="Basic and acidic residues" evidence="8">
    <location>
        <begin position="615"/>
        <end position="629"/>
    </location>
</feature>
<dbReference type="GO" id="GO:0005886">
    <property type="term" value="C:plasma membrane"/>
    <property type="evidence" value="ECO:0007669"/>
    <property type="project" value="UniProtKB-SubCell"/>
</dbReference>
<dbReference type="Pfam" id="PF11904">
    <property type="entry name" value="ANKRD13_C"/>
    <property type="match status" value="1"/>
</dbReference>
<name>A0A226N3K4_CALSU</name>
<evidence type="ECO:0000256" key="6">
    <source>
        <dbReference type="ARBA" id="ARBA00024956"/>
    </source>
</evidence>
<feature type="repeat" description="ANK" evidence="7">
    <location>
        <begin position="91"/>
        <end position="123"/>
    </location>
</feature>
<comment type="function">
    <text evidence="6">Ubiquitin-binding protein that specifically recognizes and binds 'Lys-63'-linked ubiquitin. Does not bind 'Lys-48'-linked ubiquitin. Positively regulates the internalization of ligand-activated EGFR by binding to the Ub moiety of ubiquitinated EGFR at the cell membrane.</text>
</comment>
<dbReference type="EMBL" id="MCFN01000231">
    <property type="protein sequence ID" value="OXB62173.1"/>
    <property type="molecule type" value="Genomic_DNA"/>
</dbReference>
<evidence type="ECO:0000256" key="8">
    <source>
        <dbReference type="SAM" id="MobiDB-lite"/>
    </source>
</evidence>
<dbReference type="PANTHER" id="PTHR12447">
    <property type="entry name" value="ANKYRIN REPEAT DOMAIN-CONTAINING PROTEIN 13"/>
    <property type="match status" value="1"/>
</dbReference>
<sequence length="645" mass="73273">MMSSPGRASSAFPLHVLVWNNEYRRLDEELQEQVTAALPGRESLGCAPALCRAGGAVLLLHLFVCGFGSESNVSIPYLLDTQQDVDQRDPRGRTLLHLAVSLGYIESAKVLLQHKADVTKENAQGWTVLHEAVSTGDPEMVHMILQHRDYQQTSRTLGGVPELLQKINESIFLSQTPDFYVEMKWEFTSWVPLVSRVCPSDVCRIWKSGAKLRVDITLLGFENMSWERGRRSLIFKGEDAEGWAELIEINHDDKFVTTERFEISQHMERLTLGSMTPKRRDVERRLTSPIINTCLDTKNIAFERTTSGFWVWKTEKAEGVNGYEAKVYMANNVNVVTKIRTEHLTEEEKKRYKADRNPLESFLGTVEHEYGAQSAVKTTEYATSNNPTAITPEEYFNPEFDLKGRDIGRPKEVTIRTQKFKATLWMSEEFPLSLVEQVTPIVDLMARTSAHFARLRDFITLDFPPGFPVKIEIPLFHVLNARITFENVNSCRTAERTSSQMVGGAQADSGANFEVDQSVFEIPKSYHVQDDGRNIHVHDEDNEIMQFAIQQSLLESSGNKEVGAHSNGAYSQDFSIQYQRALQESYLTSTGNSQCSSPSEPSSFEKDLQLAMELSVREQEEREKQRREEEDAELQQVLQLSLVEK</sequence>
<keyword evidence="3" id="KW-1003">Cell membrane</keyword>
<dbReference type="InterPro" id="IPR055285">
    <property type="entry name" value="ANKRD13_C"/>
</dbReference>
<dbReference type="PROSITE" id="PS50088">
    <property type="entry name" value="ANK_REPEAT"/>
    <property type="match status" value="1"/>
</dbReference>
<dbReference type="Gene3D" id="1.25.40.20">
    <property type="entry name" value="Ankyrin repeat-containing domain"/>
    <property type="match status" value="1"/>
</dbReference>
<evidence type="ECO:0000256" key="2">
    <source>
        <dbReference type="ARBA" id="ARBA00004603"/>
    </source>
</evidence>
<keyword evidence="11" id="KW-1185">Reference proteome</keyword>
<dbReference type="PROSITE" id="PS50297">
    <property type="entry name" value="ANK_REP_REGION"/>
    <property type="match status" value="1"/>
</dbReference>
<dbReference type="Pfam" id="PF12796">
    <property type="entry name" value="Ank_2"/>
    <property type="match status" value="1"/>
</dbReference>